<organism evidence="1 2">
    <name type="scientific">Candidatus Methylocalor cossyra</name>
    <dbReference type="NCBI Taxonomy" id="3108543"/>
    <lineage>
        <taxon>Bacteria</taxon>
        <taxon>Pseudomonadati</taxon>
        <taxon>Pseudomonadota</taxon>
        <taxon>Gammaproteobacteria</taxon>
        <taxon>Methylococcales</taxon>
        <taxon>Methylococcaceae</taxon>
        <taxon>Candidatus Methylocalor</taxon>
    </lineage>
</organism>
<sequence>MSRIDRLFLFLYGRRNLVGTSLALLGLLLFFTGIIRHYWLFIVAGLYALGFLLTPAERRESLTPQGLDVDRIEDALDHLVRAIRQRVPAEVLAKVEGIREAIIALLPELQRQDWEQGHQIHIIRETALSYLPDMLGSYLRLPAAFAQRHPIKDGKTARQLLNEQLDLLDGEIKRIAVDLHRRDLGALVAHGRFLREKFGRSEWDLG</sequence>
<dbReference type="Proteomes" id="UP001497493">
    <property type="component" value="Chromosome"/>
</dbReference>
<name>A0ABM9NIN9_9GAMM</name>
<evidence type="ECO:0008006" key="3">
    <source>
        <dbReference type="Google" id="ProtNLM"/>
    </source>
</evidence>
<protein>
    <recommendedName>
        <fullName evidence="3">5-bromo-4-chloroindolyl phosphate hydrolysis protein</fullName>
    </recommendedName>
</protein>
<keyword evidence="2" id="KW-1185">Reference proteome</keyword>
<accession>A0ABM9NIN9</accession>
<dbReference type="RefSeq" id="WP_348757067.1">
    <property type="nucleotide sequence ID" value="NZ_OZ026884.1"/>
</dbReference>
<evidence type="ECO:0000313" key="2">
    <source>
        <dbReference type="Proteomes" id="UP001497493"/>
    </source>
</evidence>
<proteinExistence type="predicted"/>
<gene>
    <name evidence="1" type="ORF">MECH1_V1_1697</name>
</gene>
<dbReference type="EMBL" id="OZ026884">
    <property type="protein sequence ID" value="CAL1240473.1"/>
    <property type="molecule type" value="Genomic_DNA"/>
</dbReference>
<reference evidence="1 2" key="1">
    <citation type="submission" date="2024-04" db="EMBL/GenBank/DDBJ databases">
        <authorList>
            <person name="Cremers G."/>
        </authorList>
    </citation>
    <scope>NUCLEOTIDE SEQUENCE [LARGE SCALE GENOMIC DNA]</scope>
    <source>
        <strain evidence="1">MeCH1-AG</strain>
    </source>
</reference>
<evidence type="ECO:0000313" key="1">
    <source>
        <dbReference type="EMBL" id="CAL1240473.1"/>
    </source>
</evidence>